<feature type="domain" description="PucR C-terminal helix-turn-helix" evidence="1">
    <location>
        <begin position="329"/>
        <end position="386"/>
    </location>
</feature>
<comment type="caution">
    <text evidence="3">The sequence shown here is derived from an EMBL/GenBank/DDBJ whole genome shotgun (WGS) entry which is preliminary data.</text>
</comment>
<evidence type="ECO:0000259" key="1">
    <source>
        <dbReference type="Pfam" id="PF13556"/>
    </source>
</evidence>
<name>A0ABP4YME0_9ACTN</name>
<keyword evidence="4" id="KW-1185">Reference proteome</keyword>
<sequence>MSPVPWQRLPPDLAAVMRPRLPATVTAIADAITGAVPAFAATGDAKVGRDLRTAVQVAMDRFLDLVGTDDAALPPPIREVFVALGAAEAREDRGPEALLTALRLASRLMLRTASEALVELGFVDADGLIDLSDAVSAFVDELAAASTDGFALQVRELAGEDDRRRQLAELLLRGSAPPDAVATAAARVGWRAIGAIVPVVLPIEQARDTRFRYGADGVVVERERDAVLLLRDGPRARRDQLADALHGRGAVVGPMLDWARAPEAVRLAELAAGLVGRDPAGPHAAGAVVFADDHLAALALGGEISALAVLAQRRLAPLSGLRPNQRESLLVTLHSWLRHWGSRADVAAELFVHPQTVSYRLKRLRELLGDDLDEPSARFELLLVLTARRVGPS</sequence>
<evidence type="ECO:0000313" key="3">
    <source>
        <dbReference type="EMBL" id="GAA1823718.1"/>
    </source>
</evidence>
<dbReference type="PANTHER" id="PTHR33744:SF1">
    <property type="entry name" value="DNA-BINDING TRANSCRIPTIONAL ACTIVATOR ADER"/>
    <property type="match status" value="1"/>
</dbReference>
<dbReference type="InterPro" id="IPR042070">
    <property type="entry name" value="PucR_C-HTH_sf"/>
</dbReference>
<dbReference type="Pfam" id="PF25906">
    <property type="entry name" value="PucR-like_N"/>
    <property type="match status" value="1"/>
</dbReference>
<organism evidence="3 4">
    <name type="scientific">Luedemannella flava</name>
    <dbReference type="NCBI Taxonomy" id="349316"/>
    <lineage>
        <taxon>Bacteria</taxon>
        <taxon>Bacillati</taxon>
        <taxon>Actinomycetota</taxon>
        <taxon>Actinomycetes</taxon>
        <taxon>Micromonosporales</taxon>
        <taxon>Micromonosporaceae</taxon>
        <taxon>Luedemannella</taxon>
    </lineage>
</organism>
<protein>
    <submittedName>
        <fullName evidence="3">Helix-turn-helix domain-containing protein</fullName>
    </submittedName>
</protein>
<dbReference type="PANTHER" id="PTHR33744">
    <property type="entry name" value="CARBOHYDRATE DIACID REGULATOR"/>
    <property type="match status" value="1"/>
</dbReference>
<proteinExistence type="predicted"/>
<dbReference type="RefSeq" id="WP_344137234.1">
    <property type="nucleotide sequence ID" value="NZ_BAAALT010000205.1"/>
</dbReference>
<dbReference type="InterPro" id="IPR025736">
    <property type="entry name" value="PucR_C-HTH_dom"/>
</dbReference>
<dbReference type="InterPro" id="IPR058663">
    <property type="entry name" value="PucR-like_N"/>
</dbReference>
<gene>
    <name evidence="3" type="ORF">GCM10009682_50020</name>
</gene>
<dbReference type="Proteomes" id="UP001500218">
    <property type="component" value="Unassembled WGS sequence"/>
</dbReference>
<evidence type="ECO:0000313" key="4">
    <source>
        <dbReference type="Proteomes" id="UP001500218"/>
    </source>
</evidence>
<dbReference type="EMBL" id="BAAALT010000205">
    <property type="protein sequence ID" value="GAA1823718.1"/>
    <property type="molecule type" value="Genomic_DNA"/>
</dbReference>
<evidence type="ECO:0000259" key="2">
    <source>
        <dbReference type="Pfam" id="PF25906"/>
    </source>
</evidence>
<accession>A0ABP4YME0</accession>
<reference evidence="4" key="1">
    <citation type="journal article" date="2019" name="Int. J. Syst. Evol. Microbiol.">
        <title>The Global Catalogue of Microorganisms (GCM) 10K type strain sequencing project: providing services to taxonomists for standard genome sequencing and annotation.</title>
        <authorList>
            <consortium name="The Broad Institute Genomics Platform"/>
            <consortium name="The Broad Institute Genome Sequencing Center for Infectious Disease"/>
            <person name="Wu L."/>
            <person name="Ma J."/>
        </authorList>
    </citation>
    <scope>NUCLEOTIDE SEQUENCE [LARGE SCALE GENOMIC DNA]</scope>
    <source>
        <strain evidence="4">JCM 13250</strain>
    </source>
</reference>
<dbReference type="Gene3D" id="1.10.10.2840">
    <property type="entry name" value="PucR C-terminal helix-turn-helix domain"/>
    <property type="match status" value="1"/>
</dbReference>
<dbReference type="Pfam" id="PF13556">
    <property type="entry name" value="HTH_30"/>
    <property type="match status" value="1"/>
</dbReference>
<feature type="domain" description="PucR-like N-terminal" evidence="2">
    <location>
        <begin position="6"/>
        <end position="172"/>
    </location>
</feature>
<dbReference type="InterPro" id="IPR051448">
    <property type="entry name" value="CdaR-like_regulators"/>
</dbReference>